<dbReference type="KEGG" id="tsin:OXH18_04920"/>
<feature type="domain" description="ABC transmembrane type-1" evidence="8">
    <location>
        <begin position="102"/>
        <end position="332"/>
    </location>
</feature>
<evidence type="ECO:0000256" key="2">
    <source>
        <dbReference type="ARBA" id="ARBA00022448"/>
    </source>
</evidence>
<comment type="subcellular location">
    <subcellularLocation>
        <location evidence="1 7">Cell membrane</location>
        <topology evidence="1 7">Multi-pass membrane protein</topology>
    </subcellularLocation>
</comment>
<proteinExistence type="inferred from homology"/>
<accession>A0A9E8ZEH5</accession>
<feature type="transmembrane region" description="Helical" evidence="7">
    <location>
        <begin position="263"/>
        <end position="284"/>
    </location>
</feature>
<dbReference type="EMBL" id="CP113797">
    <property type="protein sequence ID" value="WAL61341.1"/>
    <property type="molecule type" value="Genomic_DNA"/>
</dbReference>
<keyword evidence="5 7" id="KW-1133">Transmembrane helix</keyword>
<dbReference type="Gene3D" id="1.10.3720.10">
    <property type="entry name" value="MetI-like"/>
    <property type="match status" value="1"/>
</dbReference>
<evidence type="ECO:0000313" key="10">
    <source>
        <dbReference type="Proteomes" id="UP001163152"/>
    </source>
</evidence>
<dbReference type="GO" id="GO:0005886">
    <property type="term" value="C:plasma membrane"/>
    <property type="evidence" value="ECO:0007669"/>
    <property type="project" value="UniProtKB-SubCell"/>
</dbReference>
<evidence type="ECO:0000256" key="6">
    <source>
        <dbReference type="ARBA" id="ARBA00023136"/>
    </source>
</evidence>
<dbReference type="InterPro" id="IPR045621">
    <property type="entry name" value="BPD_transp_1_N"/>
</dbReference>
<dbReference type="CDD" id="cd06261">
    <property type="entry name" value="TM_PBP2"/>
    <property type="match status" value="1"/>
</dbReference>
<keyword evidence="10" id="KW-1185">Reference proteome</keyword>
<dbReference type="PANTHER" id="PTHR43163">
    <property type="entry name" value="DIPEPTIDE TRANSPORT SYSTEM PERMEASE PROTEIN DPPB-RELATED"/>
    <property type="match status" value="1"/>
</dbReference>
<evidence type="ECO:0000256" key="1">
    <source>
        <dbReference type="ARBA" id="ARBA00004651"/>
    </source>
</evidence>
<dbReference type="GO" id="GO:0055085">
    <property type="term" value="P:transmembrane transport"/>
    <property type="evidence" value="ECO:0007669"/>
    <property type="project" value="InterPro"/>
</dbReference>
<feature type="transmembrane region" description="Helical" evidence="7">
    <location>
        <begin position="205"/>
        <end position="224"/>
    </location>
</feature>
<evidence type="ECO:0000259" key="8">
    <source>
        <dbReference type="PROSITE" id="PS50928"/>
    </source>
</evidence>
<evidence type="ECO:0000256" key="5">
    <source>
        <dbReference type="ARBA" id="ARBA00022989"/>
    </source>
</evidence>
<organism evidence="9 10">
    <name type="scientific">Thermocoleostomius sinensis A174</name>
    <dbReference type="NCBI Taxonomy" id="2016057"/>
    <lineage>
        <taxon>Bacteria</taxon>
        <taxon>Bacillati</taxon>
        <taxon>Cyanobacteriota</taxon>
        <taxon>Cyanophyceae</taxon>
        <taxon>Oculatellales</taxon>
        <taxon>Oculatellaceae</taxon>
        <taxon>Thermocoleostomius</taxon>
    </lineage>
</organism>
<dbReference type="Pfam" id="PF19300">
    <property type="entry name" value="BPD_transp_1_N"/>
    <property type="match status" value="1"/>
</dbReference>
<dbReference type="AlphaFoldDB" id="A0A9E8ZEH5"/>
<keyword evidence="4 7" id="KW-0812">Transmembrane</keyword>
<reference evidence="9" key="1">
    <citation type="submission" date="2022-12" db="EMBL/GenBank/DDBJ databases">
        <title>Polyphasic identification of a Novel Hot-Spring Cyanobacterium Ocullathermofonsia sinensis gen nov. sp. nov. and Genomic Insights on its Adaptations to the Thermal Habitat.</title>
        <authorList>
            <person name="Daroch M."/>
            <person name="Tang J."/>
            <person name="Jiang Y."/>
        </authorList>
    </citation>
    <scope>NUCLEOTIDE SEQUENCE</scope>
    <source>
        <strain evidence="9">PKUAC-SCTA174</strain>
    </source>
</reference>
<dbReference type="SUPFAM" id="SSF161098">
    <property type="entry name" value="MetI-like"/>
    <property type="match status" value="1"/>
</dbReference>
<evidence type="ECO:0000256" key="7">
    <source>
        <dbReference type="RuleBase" id="RU363032"/>
    </source>
</evidence>
<feature type="transmembrane region" description="Helical" evidence="7">
    <location>
        <begin position="12"/>
        <end position="33"/>
    </location>
</feature>
<feature type="transmembrane region" description="Helical" evidence="7">
    <location>
        <begin position="141"/>
        <end position="164"/>
    </location>
</feature>
<gene>
    <name evidence="9" type="ORF">OXH18_04920</name>
</gene>
<dbReference type="InterPro" id="IPR000515">
    <property type="entry name" value="MetI-like"/>
</dbReference>
<evidence type="ECO:0000313" key="9">
    <source>
        <dbReference type="EMBL" id="WAL61341.1"/>
    </source>
</evidence>
<protein>
    <submittedName>
        <fullName evidence="9">ABC transporter permease</fullName>
    </submittedName>
</protein>
<dbReference type="RefSeq" id="WP_268611294.1">
    <property type="nucleotide sequence ID" value="NZ_CP113797.1"/>
</dbReference>
<dbReference type="InterPro" id="IPR035906">
    <property type="entry name" value="MetI-like_sf"/>
</dbReference>
<dbReference type="Pfam" id="PF00528">
    <property type="entry name" value="BPD_transp_1"/>
    <property type="match status" value="1"/>
</dbReference>
<feature type="transmembrane region" description="Helical" evidence="7">
    <location>
        <begin position="108"/>
        <end position="129"/>
    </location>
</feature>
<feature type="transmembrane region" description="Helical" evidence="7">
    <location>
        <begin position="313"/>
        <end position="335"/>
    </location>
</feature>
<dbReference type="PANTHER" id="PTHR43163:SF6">
    <property type="entry name" value="DIPEPTIDE TRANSPORT SYSTEM PERMEASE PROTEIN DPPB-RELATED"/>
    <property type="match status" value="1"/>
</dbReference>
<evidence type="ECO:0000256" key="4">
    <source>
        <dbReference type="ARBA" id="ARBA00022692"/>
    </source>
</evidence>
<name>A0A9E8ZEH5_9CYAN</name>
<keyword evidence="6 7" id="KW-0472">Membrane</keyword>
<dbReference type="PROSITE" id="PS50928">
    <property type="entry name" value="ABC_TM1"/>
    <property type="match status" value="1"/>
</dbReference>
<sequence length="341" mass="37378">MSRSTALRYYVLSRLLLAPLMIWVITTLIFLLMRATPGDPIDALLGPRAPEAAKQVLRERLGLDAPLIVQYFRYLGNLLRLDLGTSIATQGQTVWQIIGNHFPATVELAIFSAIVAVGVGISVGVLAASKPNTSLDVGGRLFGIVTYAVPMYWFGMILQLIFAVQLNWFPIGTRFPISLQAPQGPTGLYVIDSLLSGSLNQFVTSLYYLTLPSLTLGLLISGIFERIVRVNLKQTLKSDYVEAARARGIPERRIVLAHALKNALIPVITILGLTIASLLSGALLTEVTFSWPGLANRLYVAISQRDYPVVQGIMVFLSVIVVLSSILIDILNAYVDPRIRY</sequence>
<dbReference type="Proteomes" id="UP001163152">
    <property type="component" value="Chromosome"/>
</dbReference>
<evidence type="ECO:0000256" key="3">
    <source>
        <dbReference type="ARBA" id="ARBA00022475"/>
    </source>
</evidence>
<keyword evidence="3" id="KW-1003">Cell membrane</keyword>
<keyword evidence="2 7" id="KW-0813">Transport</keyword>
<comment type="similarity">
    <text evidence="7">Belongs to the binding-protein-dependent transport system permease family.</text>
</comment>